<feature type="region of interest" description="Disordered" evidence="1">
    <location>
        <begin position="156"/>
        <end position="302"/>
    </location>
</feature>
<feature type="region of interest" description="Disordered" evidence="1">
    <location>
        <begin position="353"/>
        <end position="406"/>
    </location>
</feature>
<feature type="compositionally biased region" description="Low complexity" evidence="1">
    <location>
        <begin position="179"/>
        <end position="201"/>
    </location>
</feature>
<dbReference type="AlphaFoldDB" id="A0AA45R1J6"/>
<evidence type="ECO:0000256" key="1">
    <source>
        <dbReference type="SAM" id="MobiDB-lite"/>
    </source>
</evidence>
<sequence length="568" mass="54685">MSDGNTVRLTQAAPAGFLGAPTPATGPTPPADTASTQVVRPGDVAAAHALGGPPGTPARAEEEDGTEAPGAAATRVLSALDVAALVAPATTTLIQGITRTGHPEGVIPDGATKHLGPAELAEAGRAVTQSTTQTISLKDLAHALPASSTTHKITAADARPASTGQGPAATQVVPGAQPGGARTTPPGSTPPGGATAAGSAAPLPPAPQQQSAQPQAAQAAGAQGNQIVHGPVSPASTPAAPAPAAPAPAAAQNAAHQTPDAPPVLPTAAAPSGMSAGTTAAAGATGPAAAPGATGTAADPTTATAAAPISEPISGTLADPTFATAAEPAVAPADLDPADLVAGVPLGATTEPAATTGAAPIPAAPLPAAPPQTADPATTAAPSPAASTPAPTTPATDPATADPVTAGATTAGATTAGATTAGAAAAAGDPAEGDASFTGAAKADLEKAGAALDAVDKGQVKLAMDNQSVDELLKLITEARDMVSSVHVTALTSLDVELRFGDNWVGRSISKRLHDLAVGDESSAVNVIGDFLRILLEVEETIRKAARNIRNADDDARDNFNKSGWGHH</sequence>
<accession>A0AA45R1J6</accession>
<protein>
    <submittedName>
        <fullName evidence="2">Uncharacterized protein</fullName>
    </submittedName>
</protein>
<feature type="compositionally biased region" description="Low complexity" evidence="1">
    <location>
        <begin position="247"/>
        <end position="259"/>
    </location>
</feature>
<proteinExistence type="predicted"/>
<feature type="compositionally biased region" description="Low complexity" evidence="1">
    <location>
        <begin position="208"/>
        <end position="224"/>
    </location>
</feature>
<name>A0AA45R1J6_9PSEU</name>
<feature type="compositionally biased region" description="Low complexity" evidence="1">
    <location>
        <begin position="371"/>
        <end position="406"/>
    </location>
</feature>
<feature type="region of interest" description="Disordered" evidence="1">
    <location>
        <begin position="1"/>
        <end position="70"/>
    </location>
</feature>
<evidence type="ECO:0000313" key="3">
    <source>
        <dbReference type="Proteomes" id="UP000677152"/>
    </source>
</evidence>
<feature type="compositionally biased region" description="Low complexity" evidence="1">
    <location>
        <begin position="266"/>
        <end position="302"/>
    </location>
</feature>
<feature type="compositionally biased region" description="Low complexity" evidence="1">
    <location>
        <begin position="12"/>
        <end position="23"/>
    </location>
</feature>
<evidence type="ECO:0000313" key="2">
    <source>
        <dbReference type="EMBL" id="QUF01771.1"/>
    </source>
</evidence>
<organism evidence="2 3">
    <name type="scientific">Actinosynnema pretiosum subsp. pretiosum</name>
    <dbReference type="NCBI Taxonomy" id="103721"/>
    <lineage>
        <taxon>Bacteria</taxon>
        <taxon>Bacillati</taxon>
        <taxon>Actinomycetota</taxon>
        <taxon>Actinomycetes</taxon>
        <taxon>Pseudonocardiales</taxon>
        <taxon>Pseudonocardiaceae</taxon>
        <taxon>Actinosynnema</taxon>
    </lineage>
</organism>
<dbReference type="EMBL" id="CP073249">
    <property type="protein sequence ID" value="QUF01771.1"/>
    <property type="molecule type" value="Genomic_DNA"/>
</dbReference>
<reference evidence="2" key="1">
    <citation type="submission" date="2021-04" db="EMBL/GenBank/DDBJ databases">
        <title>Genomic sequence of Actinosynnema pretiosum subsp. pretiosum ATCC 31280 (C-14919).</title>
        <authorList>
            <person name="Bai L."/>
            <person name="Wang X."/>
            <person name="Xiao Y."/>
        </authorList>
    </citation>
    <scope>NUCLEOTIDE SEQUENCE</scope>
    <source>
        <strain evidence="2">ATCC 31280</strain>
    </source>
</reference>
<gene>
    <name evidence="2" type="ORF">KCV87_19700</name>
</gene>
<dbReference type="Proteomes" id="UP000677152">
    <property type="component" value="Chromosome"/>
</dbReference>